<dbReference type="InterPro" id="IPR040249">
    <property type="entry name" value="Ricin_B-like_lectin_EULS3-like"/>
</dbReference>
<protein>
    <submittedName>
        <fullName evidence="2">Uncharacterized protein</fullName>
    </submittedName>
</protein>
<feature type="compositionally biased region" description="Basic residues" evidence="1">
    <location>
        <begin position="8"/>
        <end position="23"/>
    </location>
</feature>
<reference evidence="2 3" key="1">
    <citation type="submission" date="2024-04" db="EMBL/GenBank/DDBJ databases">
        <authorList>
            <person name="Fracassetti M."/>
        </authorList>
    </citation>
    <scope>NUCLEOTIDE SEQUENCE [LARGE SCALE GENOMIC DNA]</scope>
</reference>
<proteinExistence type="predicted"/>
<dbReference type="CDD" id="cd23431">
    <property type="entry name" value="beta-trefoil_Ricin_AtEULS3-like"/>
    <property type="match status" value="1"/>
</dbReference>
<accession>A0AAV2C8Z5</accession>
<dbReference type="AlphaFoldDB" id="A0AAV2C8Z5"/>
<dbReference type="InterPro" id="IPR035992">
    <property type="entry name" value="Ricin_B-like_lectins"/>
</dbReference>
<dbReference type="Gene3D" id="2.80.10.50">
    <property type="match status" value="1"/>
</dbReference>
<dbReference type="PANTHER" id="PTHR31257">
    <property type="entry name" value="RICIN B-LIKE LECTIN EULS3"/>
    <property type="match status" value="1"/>
</dbReference>
<name>A0AAV2C8Z5_9ROSI</name>
<keyword evidence="3" id="KW-1185">Reference proteome</keyword>
<feature type="compositionally biased region" description="Pro residues" evidence="1">
    <location>
        <begin position="59"/>
        <end position="71"/>
    </location>
</feature>
<evidence type="ECO:0000256" key="1">
    <source>
        <dbReference type="SAM" id="MobiDB-lite"/>
    </source>
</evidence>
<gene>
    <name evidence="2" type="ORF">LTRI10_LOCUS828</name>
</gene>
<evidence type="ECO:0000313" key="3">
    <source>
        <dbReference type="Proteomes" id="UP001497516"/>
    </source>
</evidence>
<dbReference type="SUPFAM" id="SSF50370">
    <property type="entry name" value="Ricin B-like lectins"/>
    <property type="match status" value="1"/>
</dbReference>
<organism evidence="2 3">
    <name type="scientific">Linum trigynum</name>
    <dbReference type="NCBI Taxonomy" id="586398"/>
    <lineage>
        <taxon>Eukaryota</taxon>
        <taxon>Viridiplantae</taxon>
        <taxon>Streptophyta</taxon>
        <taxon>Embryophyta</taxon>
        <taxon>Tracheophyta</taxon>
        <taxon>Spermatophyta</taxon>
        <taxon>Magnoliopsida</taxon>
        <taxon>eudicotyledons</taxon>
        <taxon>Gunneridae</taxon>
        <taxon>Pentapetalae</taxon>
        <taxon>rosids</taxon>
        <taxon>fabids</taxon>
        <taxon>Malpighiales</taxon>
        <taxon>Linaceae</taxon>
        <taxon>Linum</taxon>
    </lineage>
</organism>
<dbReference type="Proteomes" id="UP001497516">
    <property type="component" value="Chromosome 1"/>
</dbReference>
<evidence type="ECO:0000313" key="2">
    <source>
        <dbReference type="EMBL" id="CAL1352893.1"/>
    </source>
</evidence>
<feature type="region of interest" description="Disordered" evidence="1">
    <location>
        <begin position="1"/>
        <end position="83"/>
    </location>
</feature>
<sequence>MEFPGGPNHHHVHHHYHHHHHHYYNSDDERLSGNVYPPPQQQPAPFGSQNEFAVVHHYPAPPSAPPPPPPKTHQEETTTQAYLASKPTSKVYCKANPDFHLTVRDGKLVLAPSDPSDPCQNWFKDEEHGNNGMKDEQGYPCFALVNQATSQAMSGYTNPVQLVPYNNKPDDVVDDHSVMWSLGRDEGGGYRAMRMAKNIRMNVEAFRCIEELGGVHDGNTIVLWDWNEGDNQLWKIDLQ</sequence>
<dbReference type="EMBL" id="OZ034813">
    <property type="protein sequence ID" value="CAL1352893.1"/>
    <property type="molecule type" value="Genomic_DNA"/>
</dbReference>
<dbReference type="PANTHER" id="PTHR31257:SF2">
    <property type="entry name" value="RICIN B-LIKE LECTIN EULS3"/>
    <property type="match status" value="1"/>
</dbReference>